<dbReference type="InterPro" id="IPR051654">
    <property type="entry name" value="Meroterpenoid_MTases"/>
</dbReference>
<dbReference type="PANTHER" id="PTHR35897">
    <property type="entry name" value="METHYLTRANSFERASE AUSD"/>
    <property type="match status" value="1"/>
</dbReference>
<dbReference type="AlphaFoldDB" id="X6MSG6"/>
<keyword evidence="1" id="KW-0472">Membrane</keyword>
<dbReference type="Gene3D" id="3.40.50.150">
    <property type="entry name" value="Vaccinia Virus protein VP39"/>
    <property type="match status" value="1"/>
</dbReference>
<gene>
    <name evidence="2" type="ORF">RFI_20700</name>
</gene>
<proteinExistence type="predicted"/>
<organism evidence="2 3">
    <name type="scientific">Reticulomyxa filosa</name>
    <dbReference type="NCBI Taxonomy" id="46433"/>
    <lineage>
        <taxon>Eukaryota</taxon>
        <taxon>Sar</taxon>
        <taxon>Rhizaria</taxon>
        <taxon>Retaria</taxon>
        <taxon>Foraminifera</taxon>
        <taxon>Monothalamids</taxon>
        <taxon>Reticulomyxidae</taxon>
        <taxon>Reticulomyxa</taxon>
    </lineage>
</organism>
<dbReference type="InterPro" id="IPR029063">
    <property type="entry name" value="SAM-dependent_MTases_sf"/>
</dbReference>
<dbReference type="Proteomes" id="UP000023152">
    <property type="component" value="Unassembled WGS sequence"/>
</dbReference>
<accession>X6MSG6</accession>
<feature type="transmembrane region" description="Helical" evidence="1">
    <location>
        <begin position="87"/>
        <end position="108"/>
    </location>
</feature>
<evidence type="ECO:0000256" key="1">
    <source>
        <dbReference type="SAM" id="Phobius"/>
    </source>
</evidence>
<dbReference type="SUPFAM" id="SSF53335">
    <property type="entry name" value="S-adenosyl-L-methionine-dependent methyltransferases"/>
    <property type="match status" value="1"/>
</dbReference>
<evidence type="ECO:0000313" key="2">
    <source>
        <dbReference type="EMBL" id="ETO16636.1"/>
    </source>
</evidence>
<keyword evidence="3" id="KW-1185">Reference proteome</keyword>
<reference evidence="2 3" key="1">
    <citation type="journal article" date="2013" name="Curr. Biol.">
        <title>The Genome of the Foraminiferan Reticulomyxa filosa.</title>
        <authorList>
            <person name="Glockner G."/>
            <person name="Hulsmann N."/>
            <person name="Schleicher M."/>
            <person name="Noegel A.A."/>
            <person name="Eichinger L."/>
            <person name="Gallinger C."/>
            <person name="Pawlowski J."/>
            <person name="Sierra R."/>
            <person name="Euteneuer U."/>
            <person name="Pillet L."/>
            <person name="Moustafa A."/>
            <person name="Platzer M."/>
            <person name="Groth M."/>
            <person name="Szafranski K."/>
            <person name="Schliwa M."/>
        </authorList>
    </citation>
    <scope>NUCLEOTIDE SEQUENCE [LARGE SCALE GENOMIC DNA]</scope>
</reference>
<keyword evidence="1" id="KW-1133">Transmembrane helix</keyword>
<evidence type="ECO:0000313" key="3">
    <source>
        <dbReference type="Proteomes" id="UP000023152"/>
    </source>
</evidence>
<keyword evidence="1" id="KW-0812">Transmembrane</keyword>
<dbReference type="OrthoDB" id="2094832at2759"/>
<dbReference type="PANTHER" id="PTHR35897:SF2">
    <property type="entry name" value="METHYLTRANSFERASE DOMAIN-CONTAINING PROTEIN"/>
    <property type="match status" value="1"/>
</dbReference>
<name>X6MSG6_RETFI</name>
<dbReference type="EMBL" id="ASPP01018007">
    <property type="protein sequence ID" value="ETO16636.1"/>
    <property type="molecule type" value="Genomic_DNA"/>
</dbReference>
<comment type="caution">
    <text evidence="2">The sequence shown here is derived from an EMBL/GenBank/DDBJ whole genome shotgun (WGS) entry which is preliminary data.</text>
</comment>
<sequence length="252" mass="28866">MEHPSYESLVRPKLSDGNNTVRILDLGCCFGTDLRSFVADGAKVDYVVGVDKFSEFIDLGLEFFGDKEKSMAKSYVHFQKKCTNKSLTIFFFFMLFVIVVGGDTRFIVCDILDKKTLLEKISKLNPKKQFDVVYIGSVLHFFTYEQSKQIMETVFELLNPNGGIVFGRNAAFENRVEKDGPLTEGPSGRLVLRNEQKWAQLLQECGYKEVVTTMLEGQKLRQRIGHRTEWKRRIDQGVGFLIFCAQRLSKND</sequence>
<protein>
    <submittedName>
        <fullName evidence="2">Uncharacterized protein</fullName>
    </submittedName>
</protein>